<dbReference type="PROSITE" id="PS51257">
    <property type="entry name" value="PROKAR_LIPOPROTEIN"/>
    <property type="match status" value="1"/>
</dbReference>
<accession>A0A0C1FKD8</accession>
<name>A0A0C1FKD8_9SPHI</name>
<reference evidence="1 2" key="1">
    <citation type="submission" date="2014-10" db="EMBL/GenBank/DDBJ databases">
        <title>Pedobacter Kyungheensis.</title>
        <authorList>
            <person name="Anderson B.M."/>
            <person name="Newman J.D."/>
        </authorList>
    </citation>
    <scope>NUCLEOTIDE SEQUENCE [LARGE SCALE GENOMIC DNA]</scope>
    <source>
        <strain evidence="1 2">KACC 16221</strain>
    </source>
</reference>
<evidence type="ECO:0008006" key="3">
    <source>
        <dbReference type="Google" id="ProtNLM"/>
    </source>
</evidence>
<organism evidence="1 2">
    <name type="scientific">Pedobacter kyungheensis</name>
    <dbReference type="NCBI Taxonomy" id="1069985"/>
    <lineage>
        <taxon>Bacteria</taxon>
        <taxon>Pseudomonadati</taxon>
        <taxon>Bacteroidota</taxon>
        <taxon>Sphingobacteriia</taxon>
        <taxon>Sphingobacteriales</taxon>
        <taxon>Sphingobacteriaceae</taxon>
        <taxon>Pedobacter</taxon>
    </lineage>
</organism>
<gene>
    <name evidence="1" type="ORF">OC25_26215</name>
</gene>
<evidence type="ECO:0000313" key="2">
    <source>
        <dbReference type="Proteomes" id="UP000031246"/>
    </source>
</evidence>
<dbReference type="OrthoDB" id="766893at2"/>
<protein>
    <recommendedName>
        <fullName evidence="3">Lipoprotein</fullName>
    </recommendedName>
</protein>
<dbReference type="EMBL" id="JSYN01000052">
    <property type="protein sequence ID" value="KIA88399.1"/>
    <property type="molecule type" value="Genomic_DNA"/>
</dbReference>
<comment type="caution">
    <text evidence="1">The sequence shown here is derived from an EMBL/GenBank/DDBJ whole genome shotgun (WGS) entry which is preliminary data.</text>
</comment>
<proteinExistence type="predicted"/>
<dbReference type="Proteomes" id="UP000031246">
    <property type="component" value="Unassembled WGS sequence"/>
</dbReference>
<evidence type="ECO:0000313" key="1">
    <source>
        <dbReference type="EMBL" id="KIA88399.1"/>
    </source>
</evidence>
<keyword evidence="2" id="KW-1185">Reference proteome</keyword>
<sequence>MKKLIYLSLFILSLTACKKLTVKEEKEFVEINVPKSSSNSLYNAGMSVTLMPGDIADILPGGDVVERGTYKIKGKKLTVKVGKEYEFRIISETEIRYGERILELK</sequence>
<dbReference type="RefSeq" id="WP_039483364.1">
    <property type="nucleotide sequence ID" value="NZ_JSYN01000052.1"/>
</dbReference>
<dbReference type="AlphaFoldDB" id="A0A0C1FKD8"/>